<dbReference type="GO" id="GO:0005811">
    <property type="term" value="C:lipid droplet"/>
    <property type="evidence" value="ECO:0007669"/>
    <property type="project" value="TreeGrafter"/>
</dbReference>
<dbReference type="InterPro" id="IPR016169">
    <property type="entry name" value="FAD-bd_PCMH_sub2"/>
</dbReference>
<dbReference type="InterPro" id="IPR012951">
    <property type="entry name" value="BBE"/>
</dbReference>
<dbReference type="EMBL" id="JAQHRD010000002">
    <property type="protein sequence ID" value="KAJ6443716.1"/>
    <property type="molecule type" value="Genomic_DNA"/>
</dbReference>
<keyword evidence="4" id="KW-0547">Nucleotide-binding</keyword>
<reference evidence="9" key="1">
    <citation type="submission" date="2023-01" db="EMBL/GenBank/DDBJ databases">
        <title>The growth and conidiation of Purpureocillium lavendulum are regulated by nitrogen source and histone H3K14 acetylation.</title>
        <authorList>
            <person name="Tang P."/>
            <person name="Han J."/>
            <person name="Zhang C."/>
            <person name="Tang P."/>
            <person name="Qi F."/>
            <person name="Zhang K."/>
            <person name="Liang L."/>
        </authorList>
    </citation>
    <scope>NUCLEOTIDE SEQUENCE</scope>
    <source>
        <strain evidence="9">YMF1.00683</strain>
    </source>
</reference>
<dbReference type="GO" id="GO:0005524">
    <property type="term" value="F:ATP binding"/>
    <property type="evidence" value="ECO:0007669"/>
    <property type="project" value="UniProtKB-KW"/>
</dbReference>
<proteinExistence type="inferred from homology"/>
<comment type="catalytic activity">
    <reaction evidence="6">
        <text>a long-chain fatty acid + ATP + CoA = a long-chain fatty acyl-CoA + AMP + diphosphate</text>
        <dbReference type="Rhea" id="RHEA:15421"/>
        <dbReference type="ChEBI" id="CHEBI:30616"/>
        <dbReference type="ChEBI" id="CHEBI:33019"/>
        <dbReference type="ChEBI" id="CHEBI:57287"/>
        <dbReference type="ChEBI" id="CHEBI:57560"/>
        <dbReference type="ChEBI" id="CHEBI:83139"/>
        <dbReference type="ChEBI" id="CHEBI:456215"/>
        <dbReference type="EC" id="6.2.1.3"/>
    </reaction>
</comment>
<evidence type="ECO:0000256" key="7">
    <source>
        <dbReference type="SAM" id="MobiDB-lite"/>
    </source>
</evidence>
<dbReference type="PANTHER" id="PTHR43272:SF83">
    <property type="entry name" value="ACYL-COA SYNTHETASE LONG-CHAIN, ISOFORM J"/>
    <property type="match status" value="1"/>
</dbReference>
<dbReference type="SUPFAM" id="SSF56801">
    <property type="entry name" value="Acetyl-CoA synthetase-like"/>
    <property type="match status" value="1"/>
</dbReference>
<dbReference type="GO" id="GO:0071949">
    <property type="term" value="F:FAD binding"/>
    <property type="evidence" value="ECO:0007669"/>
    <property type="project" value="InterPro"/>
</dbReference>
<evidence type="ECO:0000259" key="8">
    <source>
        <dbReference type="PROSITE" id="PS51387"/>
    </source>
</evidence>
<evidence type="ECO:0000256" key="6">
    <source>
        <dbReference type="ARBA" id="ARBA00036813"/>
    </source>
</evidence>
<evidence type="ECO:0000313" key="9">
    <source>
        <dbReference type="EMBL" id="KAJ6443716.1"/>
    </source>
</evidence>
<dbReference type="Gene3D" id="3.40.50.12780">
    <property type="entry name" value="N-terminal domain of ligase-like"/>
    <property type="match status" value="2"/>
</dbReference>
<name>A0AB34FY64_9HYPO</name>
<evidence type="ECO:0000256" key="5">
    <source>
        <dbReference type="ARBA" id="ARBA00022840"/>
    </source>
</evidence>
<dbReference type="Pfam" id="PF01565">
    <property type="entry name" value="FAD_binding_4"/>
    <property type="match status" value="1"/>
</dbReference>
<dbReference type="InterPro" id="IPR036318">
    <property type="entry name" value="FAD-bd_PCMH-like_sf"/>
</dbReference>
<comment type="similarity">
    <text evidence="1">Belongs to the oxygen-dependent FAD-linked oxidoreductase family.</text>
</comment>
<evidence type="ECO:0000256" key="3">
    <source>
        <dbReference type="ARBA" id="ARBA00022598"/>
    </source>
</evidence>
<dbReference type="Gene3D" id="3.40.462.20">
    <property type="match status" value="1"/>
</dbReference>
<dbReference type="GO" id="GO:0004467">
    <property type="term" value="F:long-chain fatty acid-CoA ligase activity"/>
    <property type="evidence" value="ECO:0007669"/>
    <property type="project" value="UniProtKB-EC"/>
</dbReference>
<dbReference type="GO" id="GO:0035336">
    <property type="term" value="P:long-chain fatty-acyl-CoA metabolic process"/>
    <property type="evidence" value="ECO:0007669"/>
    <property type="project" value="TreeGrafter"/>
</dbReference>
<gene>
    <name evidence="9" type="primary">ACSL</name>
    <name evidence="9" type="ORF">O9K51_02101</name>
</gene>
<dbReference type="InterPro" id="IPR042099">
    <property type="entry name" value="ANL_N_sf"/>
</dbReference>
<dbReference type="GO" id="GO:0005783">
    <property type="term" value="C:endoplasmic reticulum"/>
    <property type="evidence" value="ECO:0007669"/>
    <property type="project" value="TreeGrafter"/>
</dbReference>
<dbReference type="Gene3D" id="3.30.465.10">
    <property type="match status" value="2"/>
</dbReference>
<dbReference type="GO" id="GO:0005886">
    <property type="term" value="C:plasma membrane"/>
    <property type="evidence" value="ECO:0007669"/>
    <property type="project" value="TreeGrafter"/>
</dbReference>
<comment type="caution">
    <text evidence="9">The sequence shown here is derived from an EMBL/GenBank/DDBJ whole genome shotgun (WGS) entry which is preliminary data.</text>
</comment>
<sequence>MMEVLDFKGQDYSGPAVRMGAGVRGIEAYSAAADHGLRVVGGFCPTVGLAGGYTQGGGHGPLSSTYGLGADQVLEWEVMTIAGEHIVATPSNHSDLYWALSGGGPAIDNDDFWTFFKTWQDLLPDLTAAGGTAGFAITKDAFFIAPITIPGWTEREMSEFVTPLTDHLDQLGVQYNVATTSKPTFLEHYRVYGGPLPTGPYTIHHLFGGRMIPRATVQANGTDLVKVLRQIIENTDAFLGFVAMDVRQTDSRHAVASNAVLPAWRDALLTVLVQSTWNFSAPRSDGQRRADELTNKVVPELTRLSPESGTYMNEADFQLESWKADFYGSNYPRLLAVKSKYDPEGVLYTPTGVGSDLWSVDEDGRLCRTWDDQLEETAPVGVAMWEAWARRLRTRISSGPHGPPYSIESPDAPQVPGETRPRRNSKLAGKPGLLSWPNEKVKTAYDVVNWAAEAFGDDSAFGTRDRRDAGCEQFTYTTYSEYQTLVHEAGSGFRALGLNKADKVLIYAATSPQWLAIAHGCSSQSMVFVTAYEALGLTGLEHSLESTGAKAIFVDQSLGAKVKLVLTDKASDVQVVVFNDQPNDGTTTHSALRVELLELKQSRPHLKVLSFSELLALGRLEPSAPVPPDREEMCAIYYTSGSTGIPKGVVVKQKAVAAAKFAFENTCLFWGVTMGYSSARALFDYTLPSEVLCKGDLKAFQPTFLIGVPAVWERIKKAIISKINTAGLLQRAAFWTWLSAKDMWISSRLPELDYFDTSIFGTAAEVVGSRLRFAMSGGGPVAESTQHFLSMVVAPLVNGYGLTETMAMGGLMDPEEWHTGSLGSIPGSIEMKLVDYPEAGYLSSNPTPQGEIWIRGDSVMEGYYDNPEDTKNAIKSDGWFCTGDIGQWEPNGHFKLIDRKKNLVKTLNGEYIALEKLESIYRSATLVSNICMYASPTRARPIAIVIPSRPAIQELAVQRGLDPKGETSSLTQQPGIVSDALQQLKQVAKHANLASLEVVEGVVLVDDLEWSTENASSFNRTACDGAMC</sequence>
<keyword evidence="3 9" id="KW-0436">Ligase</keyword>
<keyword evidence="5" id="KW-0067">ATP-binding</keyword>
<dbReference type="AlphaFoldDB" id="A0AB34FY64"/>
<dbReference type="PANTHER" id="PTHR43272">
    <property type="entry name" value="LONG-CHAIN-FATTY-ACID--COA LIGASE"/>
    <property type="match status" value="1"/>
</dbReference>
<dbReference type="InterPro" id="IPR016166">
    <property type="entry name" value="FAD-bd_PCMH"/>
</dbReference>
<evidence type="ECO:0000256" key="4">
    <source>
        <dbReference type="ARBA" id="ARBA00022741"/>
    </source>
</evidence>
<dbReference type="Pfam" id="PF08031">
    <property type="entry name" value="BBE"/>
    <property type="match status" value="1"/>
</dbReference>
<dbReference type="Pfam" id="PF00501">
    <property type="entry name" value="AMP-binding"/>
    <property type="match status" value="2"/>
</dbReference>
<accession>A0AB34FY64</accession>
<dbReference type="GO" id="GO:0016491">
    <property type="term" value="F:oxidoreductase activity"/>
    <property type="evidence" value="ECO:0007669"/>
    <property type="project" value="InterPro"/>
</dbReference>
<dbReference type="SUPFAM" id="SSF56176">
    <property type="entry name" value="FAD-binding/transporter-associated domain-like"/>
    <property type="match status" value="1"/>
</dbReference>
<organism evidence="9 10">
    <name type="scientific">Purpureocillium lavendulum</name>
    <dbReference type="NCBI Taxonomy" id="1247861"/>
    <lineage>
        <taxon>Eukaryota</taxon>
        <taxon>Fungi</taxon>
        <taxon>Dikarya</taxon>
        <taxon>Ascomycota</taxon>
        <taxon>Pezizomycotina</taxon>
        <taxon>Sordariomycetes</taxon>
        <taxon>Hypocreomycetidae</taxon>
        <taxon>Hypocreales</taxon>
        <taxon>Ophiocordycipitaceae</taxon>
        <taxon>Purpureocillium</taxon>
    </lineage>
</organism>
<dbReference type="PROSITE" id="PS51387">
    <property type="entry name" value="FAD_PCMH"/>
    <property type="match status" value="1"/>
</dbReference>
<feature type="domain" description="FAD-binding PCMH-type" evidence="8">
    <location>
        <begin position="1"/>
        <end position="147"/>
    </location>
</feature>
<comment type="similarity">
    <text evidence="2">Belongs to the ATP-dependent AMP-binding enzyme family.</text>
</comment>
<dbReference type="Proteomes" id="UP001163105">
    <property type="component" value="Unassembled WGS sequence"/>
</dbReference>
<dbReference type="PROSITE" id="PS00455">
    <property type="entry name" value="AMP_BINDING"/>
    <property type="match status" value="1"/>
</dbReference>
<protein>
    <submittedName>
        <fullName evidence="9">Long-chain-fatty-acid-CoA ligase-like protein</fullName>
    </submittedName>
</protein>
<keyword evidence="10" id="KW-1185">Reference proteome</keyword>
<dbReference type="InterPro" id="IPR006094">
    <property type="entry name" value="Oxid_FAD_bind_N"/>
</dbReference>
<feature type="region of interest" description="Disordered" evidence="7">
    <location>
        <begin position="399"/>
        <end position="429"/>
    </location>
</feature>
<evidence type="ECO:0000313" key="10">
    <source>
        <dbReference type="Proteomes" id="UP001163105"/>
    </source>
</evidence>
<evidence type="ECO:0000256" key="2">
    <source>
        <dbReference type="ARBA" id="ARBA00006432"/>
    </source>
</evidence>
<dbReference type="InterPro" id="IPR000873">
    <property type="entry name" value="AMP-dep_synth/lig_dom"/>
</dbReference>
<dbReference type="InterPro" id="IPR020845">
    <property type="entry name" value="AMP-binding_CS"/>
</dbReference>
<evidence type="ECO:0000256" key="1">
    <source>
        <dbReference type="ARBA" id="ARBA00005466"/>
    </source>
</evidence>